<evidence type="ECO:0000256" key="7">
    <source>
        <dbReference type="ARBA" id="ARBA00023049"/>
    </source>
</evidence>
<dbReference type="PROSITE" id="PS51885">
    <property type="entry name" value="NEPRILYSIN"/>
    <property type="match status" value="1"/>
</dbReference>
<dbReference type="InterPro" id="IPR018497">
    <property type="entry name" value="Peptidase_M13_C"/>
</dbReference>
<evidence type="ECO:0000313" key="10">
    <source>
        <dbReference type="EMBL" id="PSN68086.1"/>
    </source>
</evidence>
<evidence type="ECO:0000313" key="11">
    <source>
        <dbReference type="Proteomes" id="UP000240883"/>
    </source>
</evidence>
<evidence type="ECO:0000256" key="6">
    <source>
        <dbReference type="ARBA" id="ARBA00022833"/>
    </source>
</evidence>
<evidence type="ECO:0000256" key="2">
    <source>
        <dbReference type="ARBA" id="ARBA00007357"/>
    </source>
</evidence>
<dbReference type="Gene3D" id="1.10.1380.10">
    <property type="entry name" value="Neutral endopeptidase , domain2"/>
    <property type="match status" value="1"/>
</dbReference>
<keyword evidence="4" id="KW-0479">Metal-binding</keyword>
<keyword evidence="5" id="KW-0378">Hydrolase</keyword>
<dbReference type="PANTHER" id="PTHR11733:SF167">
    <property type="entry name" value="FI17812P1-RELATED"/>
    <property type="match status" value="1"/>
</dbReference>
<dbReference type="Proteomes" id="UP000240883">
    <property type="component" value="Unassembled WGS sequence"/>
</dbReference>
<proteinExistence type="inferred from homology"/>
<dbReference type="InterPro" id="IPR008753">
    <property type="entry name" value="Peptidase_M13_N"/>
</dbReference>
<feature type="domain" description="Peptidase M13 N-terminal" evidence="9">
    <location>
        <begin position="84"/>
        <end position="475"/>
    </location>
</feature>
<dbReference type="EMBL" id="KZ678134">
    <property type="protein sequence ID" value="PSN68086.1"/>
    <property type="molecule type" value="Genomic_DNA"/>
</dbReference>
<gene>
    <name evidence="10" type="ORF">BS50DRAFT_665660</name>
</gene>
<dbReference type="GO" id="GO:0046872">
    <property type="term" value="F:metal ion binding"/>
    <property type="evidence" value="ECO:0007669"/>
    <property type="project" value="UniProtKB-KW"/>
</dbReference>
<dbReference type="CDD" id="cd08662">
    <property type="entry name" value="M13"/>
    <property type="match status" value="1"/>
</dbReference>
<keyword evidence="11" id="KW-1185">Reference proteome</keyword>
<dbReference type="GO" id="GO:0016485">
    <property type="term" value="P:protein processing"/>
    <property type="evidence" value="ECO:0007669"/>
    <property type="project" value="TreeGrafter"/>
</dbReference>
<reference evidence="10 11" key="1">
    <citation type="journal article" date="2018" name="Front. Microbiol.">
        <title>Genome-Wide Analysis of Corynespora cassiicola Leaf Fall Disease Putative Effectors.</title>
        <authorList>
            <person name="Lopez D."/>
            <person name="Ribeiro S."/>
            <person name="Label P."/>
            <person name="Fumanal B."/>
            <person name="Venisse J.S."/>
            <person name="Kohler A."/>
            <person name="de Oliveira R.R."/>
            <person name="Labutti K."/>
            <person name="Lipzen A."/>
            <person name="Lail K."/>
            <person name="Bauer D."/>
            <person name="Ohm R.A."/>
            <person name="Barry K.W."/>
            <person name="Spatafora J."/>
            <person name="Grigoriev I.V."/>
            <person name="Martin F.M."/>
            <person name="Pujade-Renaud V."/>
        </authorList>
    </citation>
    <scope>NUCLEOTIDE SEQUENCE [LARGE SCALE GENOMIC DNA]</scope>
    <source>
        <strain evidence="10 11">Philippines</strain>
    </source>
</reference>
<sequence length="741" mass="83004">MSEKAPQAPLTAGPRAQRCAKRHAALKVFSVAAAAGILYYGMPESVPHLAKINSESDLCLTPACVHAASELLYNLSPNYKELDPCDDFEELVCGGWRDRHDLRPDQGDAFTGTIMSENSELLLRHILEAPYPKDSEHSYFSPMQLQAADKSADEQNFDKMKAAYDACLDEDKLRSIGSKPLLKVLDDVKSAHSKSTKDAILLLAKYEVSALIASGTGADDRDPDTVVVSIAPPWNLGLPSKERYEDDKLVEKYRGVAVQVLGSLYPDVDKTVFSKVIELEKKLAAASPSTQEREDVEFYYNPTHIDDADSVAPQLELKALLNELAPEGSKIDIIINMAPKYLNDLSKILSETEKDVLDGYFIWKAVQSFSSYVNSDDVKPYRQFLNVLAGKDPDSAPERWRTCVGHVDSSLGWILSRFFVEKAFSAEAKRFGDTIITDIKTEFAKKLTATEWMDDETTKKAIDKVHNIIQKIGYPTKSPNIMDPPSLASFYSTVNVSSDTFFENALTARKFEAAYEWSAYGKPVDREQWGMTVPTVNAYYNPPGNEIVFPAGIMQFPVFDVEVPAYMSYGAFGSVAGHELSHAFDSTGRHYDQNGNYTDWWSNSTVDAFKDRAECFVDQYARFTVPGPDDKPLHVNGRLTLGENIADAGGLSASFQAWKRRAKENPNKRLPGLEHFTQEQLFFVTYSNWWCGKSRKDTAINRIYTDPHAPKWARILGTMANSHEFRESFKCKVKEPTCQLW</sequence>
<name>A0A2T2NS30_CORCC</name>
<keyword evidence="6" id="KW-0862">Zinc</keyword>
<keyword evidence="3" id="KW-0645">Protease</keyword>
<keyword evidence="7" id="KW-0482">Metalloprotease</keyword>
<dbReference type="Pfam" id="PF01431">
    <property type="entry name" value="Peptidase_M13"/>
    <property type="match status" value="1"/>
</dbReference>
<accession>A0A2T2NS30</accession>
<dbReference type="OrthoDB" id="6475849at2759"/>
<evidence type="ECO:0000256" key="3">
    <source>
        <dbReference type="ARBA" id="ARBA00022670"/>
    </source>
</evidence>
<comment type="similarity">
    <text evidence="2">Belongs to the peptidase M13 family.</text>
</comment>
<evidence type="ECO:0000259" key="9">
    <source>
        <dbReference type="Pfam" id="PF05649"/>
    </source>
</evidence>
<protein>
    <submittedName>
        <fullName evidence="10">Peptidase family M13</fullName>
    </submittedName>
</protein>
<dbReference type="InterPro" id="IPR024079">
    <property type="entry name" value="MetalloPept_cat_dom_sf"/>
</dbReference>
<dbReference type="PANTHER" id="PTHR11733">
    <property type="entry name" value="ZINC METALLOPROTEASE FAMILY M13 NEPRILYSIN-RELATED"/>
    <property type="match status" value="1"/>
</dbReference>
<evidence type="ECO:0000256" key="5">
    <source>
        <dbReference type="ARBA" id="ARBA00022801"/>
    </source>
</evidence>
<evidence type="ECO:0000256" key="1">
    <source>
        <dbReference type="ARBA" id="ARBA00001947"/>
    </source>
</evidence>
<dbReference type="GO" id="GO:0005886">
    <property type="term" value="C:plasma membrane"/>
    <property type="evidence" value="ECO:0007669"/>
    <property type="project" value="TreeGrafter"/>
</dbReference>
<dbReference type="PRINTS" id="PR00786">
    <property type="entry name" value="NEPRILYSIN"/>
</dbReference>
<dbReference type="AlphaFoldDB" id="A0A2T2NS30"/>
<dbReference type="Pfam" id="PF05649">
    <property type="entry name" value="Peptidase_M13_N"/>
    <property type="match status" value="1"/>
</dbReference>
<dbReference type="Gene3D" id="3.40.390.10">
    <property type="entry name" value="Collagenase (Catalytic Domain)"/>
    <property type="match status" value="1"/>
</dbReference>
<evidence type="ECO:0000256" key="4">
    <source>
        <dbReference type="ARBA" id="ARBA00022723"/>
    </source>
</evidence>
<dbReference type="GO" id="GO:0004222">
    <property type="term" value="F:metalloendopeptidase activity"/>
    <property type="evidence" value="ECO:0007669"/>
    <property type="project" value="InterPro"/>
</dbReference>
<dbReference type="STRING" id="1448308.A0A2T2NS30"/>
<feature type="domain" description="Peptidase M13 C-terminal" evidence="8">
    <location>
        <begin position="537"/>
        <end position="736"/>
    </location>
</feature>
<comment type="cofactor">
    <cofactor evidence="1">
        <name>Zn(2+)</name>
        <dbReference type="ChEBI" id="CHEBI:29105"/>
    </cofactor>
</comment>
<organism evidence="10 11">
    <name type="scientific">Corynespora cassiicola Philippines</name>
    <dbReference type="NCBI Taxonomy" id="1448308"/>
    <lineage>
        <taxon>Eukaryota</taxon>
        <taxon>Fungi</taxon>
        <taxon>Dikarya</taxon>
        <taxon>Ascomycota</taxon>
        <taxon>Pezizomycotina</taxon>
        <taxon>Dothideomycetes</taxon>
        <taxon>Pleosporomycetidae</taxon>
        <taxon>Pleosporales</taxon>
        <taxon>Corynesporascaceae</taxon>
        <taxon>Corynespora</taxon>
    </lineage>
</organism>
<dbReference type="SUPFAM" id="SSF55486">
    <property type="entry name" value="Metalloproteases ('zincins'), catalytic domain"/>
    <property type="match status" value="1"/>
</dbReference>
<dbReference type="InterPro" id="IPR042089">
    <property type="entry name" value="Peptidase_M13_dom_2"/>
</dbReference>
<dbReference type="InterPro" id="IPR000718">
    <property type="entry name" value="Peptidase_M13"/>
</dbReference>
<evidence type="ECO:0000259" key="8">
    <source>
        <dbReference type="Pfam" id="PF01431"/>
    </source>
</evidence>